<comment type="caution">
    <text evidence="9">The sequence shown here is derived from an EMBL/GenBank/DDBJ whole genome shotgun (WGS) entry which is preliminary data.</text>
</comment>
<dbReference type="AlphaFoldDB" id="A0A165T6H9"/>
<organism evidence="9 10">
    <name type="scientific">Pseudovibrio axinellae</name>
    <dbReference type="NCBI Taxonomy" id="989403"/>
    <lineage>
        <taxon>Bacteria</taxon>
        <taxon>Pseudomonadati</taxon>
        <taxon>Pseudomonadota</taxon>
        <taxon>Alphaproteobacteria</taxon>
        <taxon>Hyphomicrobiales</taxon>
        <taxon>Stappiaceae</taxon>
        <taxon>Pseudovibrio</taxon>
    </lineage>
</organism>
<evidence type="ECO:0000313" key="9">
    <source>
        <dbReference type="EMBL" id="KZL05503.1"/>
    </source>
</evidence>
<feature type="transmembrane region" description="Helical" evidence="7">
    <location>
        <begin position="381"/>
        <end position="400"/>
    </location>
</feature>
<dbReference type="RefSeq" id="WP_068010715.1">
    <property type="nucleotide sequence ID" value="NZ_FOFM01000001.1"/>
</dbReference>
<evidence type="ECO:0000256" key="1">
    <source>
        <dbReference type="ARBA" id="ARBA00004141"/>
    </source>
</evidence>
<dbReference type="PANTHER" id="PTHR48022">
    <property type="entry name" value="PLASTIDIC GLUCOSE TRANSPORTER 4"/>
    <property type="match status" value="1"/>
</dbReference>
<dbReference type="NCBIfam" id="TIGR00879">
    <property type="entry name" value="SP"/>
    <property type="match status" value="1"/>
</dbReference>
<dbReference type="InterPro" id="IPR005829">
    <property type="entry name" value="Sugar_transporter_CS"/>
</dbReference>
<feature type="transmembrane region" description="Helical" evidence="7">
    <location>
        <begin position="316"/>
        <end position="335"/>
    </location>
</feature>
<proteinExistence type="inferred from homology"/>
<name>A0A165T6H9_9HYPH</name>
<dbReference type="InterPro" id="IPR036259">
    <property type="entry name" value="MFS_trans_sf"/>
</dbReference>
<dbReference type="InterPro" id="IPR005828">
    <property type="entry name" value="MFS_sugar_transport-like"/>
</dbReference>
<feature type="transmembrane region" description="Helical" evidence="7">
    <location>
        <begin position="72"/>
        <end position="94"/>
    </location>
</feature>
<keyword evidence="3 7" id="KW-0812">Transmembrane</keyword>
<dbReference type="Proteomes" id="UP000076577">
    <property type="component" value="Unassembled WGS sequence"/>
</dbReference>
<feature type="transmembrane region" description="Helical" evidence="7">
    <location>
        <begin position="40"/>
        <end position="60"/>
    </location>
</feature>
<keyword evidence="10" id="KW-1185">Reference proteome</keyword>
<dbReference type="GO" id="GO:0016020">
    <property type="term" value="C:membrane"/>
    <property type="evidence" value="ECO:0007669"/>
    <property type="project" value="UniProtKB-SubCell"/>
</dbReference>
<dbReference type="GO" id="GO:0005351">
    <property type="term" value="F:carbohydrate:proton symporter activity"/>
    <property type="evidence" value="ECO:0007669"/>
    <property type="project" value="TreeGrafter"/>
</dbReference>
<evidence type="ECO:0000256" key="7">
    <source>
        <dbReference type="SAM" id="Phobius"/>
    </source>
</evidence>
<dbReference type="InterPro" id="IPR050360">
    <property type="entry name" value="MFS_Sugar_Transporters"/>
</dbReference>
<protein>
    <submittedName>
        <fullName evidence="9">Galactose-proton symporter</fullName>
    </submittedName>
</protein>
<feature type="transmembrane region" description="Helical" evidence="7">
    <location>
        <begin position="248"/>
        <end position="271"/>
    </location>
</feature>
<evidence type="ECO:0000256" key="4">
    <source>
        <dbReference type="ARBA" id="ARBA00022989"/>
    </source>
</evidence>
<dbReference type="EMBL" id="LMCB01000152">
    <property type="protein sequence ID" value="KZL05503.1"/>
    <property type="molecule type" value="Genomic_DNA"/>
</dbReference>
<dbReference type="PATRIC" id="fig|989403.3.peg.4853"/>
<dbReference type="Pfam" id="PF00083">
    <property type="entry name" value="Sugar_tr"/>
    <property type="match status" value="1"/>
</dbReference>
<evidence type="ECO:0000313" key="10">
    <source>
        <dbReference type="Proteomes" id="UP000076577"/>
    </source>
</evidence>
<dbReference type="InterPro" id="IPR003663">
    <property type="entry name" value="Sugar/inositol_transpt"/>
</dbReference>
<accession>A0A165T6H9</accession>
<keyword evidence="6" id="KW-0813">Transport</keyword>
<evidence type="ECO:0000256" key="5">
    <source>
        <dbReference type="ARBA" id="ARBA00023136"/>
    </source>
</evidence>
<feature type="domain" description="Major facilitator superfamily (MFS) profile" evidence="8">
    <location>
        <begin position="5"/>
        <end position="435"/>
    </location>
</feature>
<dbReference type="OrthoDB" id="5368493at2"/>
<evidence type="ECO:0000256" key="6">
    <source>
        <dbReference type="RuleBase" id="RU003346"/>
    </source>
</evidence>
<feature type="transmembrane region" description="Helical" evidence="7">
    <location>
        <begin position="291"/>
        <end position="309"/>
    </location>
</feature>
<feature type="transmembrane region" description="Helical" evidence="7">
    <location>
        <begin position="406"/>
        <end position="428"/>
    </location>
</feature>
<evidence type="ECO:0000256" key="2">
    <source>
        <dbReference type="ARBA" id="ARBA00010992"/>
    </source>
</evidence>
<feature type="transmembrane region" description="Helical" evidence="7">
    <location>
        <begin position="129"/>
        <end position="146"/>
    </location>
</feature>
<gene>
    <name evidence="9" type="primary">galP</name>
    <name evidence="9" type="ORF">PsAD2_04429</name>
</gene>
<dbReference type="InterPro" id="IPR020846">
    <property type="entry name" value="MFS_dom"/>
</dbReference>
<keyword evidence="5 7" id="KW-0472">Membrane</keyword>
<feature type="transmembrane region" description="Helical" evidence="7">
    <location>
        <begin position="347"/>
        <end position="369"/>
    </location>
</feature>
<dbReference type="PROSITE" id="PS00216">
    <property type="entry name" value="SUGAR_TRANSPORT_1"/>
    <property type="match status" value="1"/>
</dbReference>
<evidence type="ECO:0000256" key="3">
    <source>
        <dbReference type="ARBA" id="ARBA00022692"/>
    </source>
</evidence>
<evidence type="ECO:0000259" key="8">
    <source>
        <dbReference type="PROSITE" id="PS50850"/>
    </source>
</evidence>
<keyword evidence="4 7" id="KW-1133">Transmembrane helix</keyword>
<dbReference type="PROSITE" id="PS50850">
    <property type="entry name" value="MFS"/>
    <property type="match status" value="1"/>
</dbReference>
<feature type="transmembrane region" description="Helical" evidence="7">
    <location>
        <begin position="166"/>
        <end position="186"/>
    </location>
</feature>
<sequence>MVTRLACVAVLCGFLYGYNEAVVGGAYDLLEAYFVFPPYWRGILVAALPLGGLVGAFLCAHLSDAYGRRSALIISGLLFVLGSLLSGLALELYLLSCARLLVGIAIGISSLAALQYLAEISPPKARGRLLAAFQLLVSLGILSAYLSEALINRVPLTGDPFNHWQLLYLMSGIAAVAMLAGSLASLESPRWLAMVGKAGHAEATFIKLEPTQTPDWAIRQVKLLRQDAIATQEKRGWRELLSANMRPITGFALMCFLLQQLSGVYVLLFYAPSILEEFGLPESSVHTLTTLGFAAALILGSALSVFLIDRIGRRPLMVMGYPCCAATLLLIIWGMDMPAPDGIWITLTGIFLFVVNFAFSIGPLPWVYMAELFPSHLRAKGMALAVSLNWILTFLAVFAFPKIYQFVSVNQILLFFVVTSFFGAVYMVRKAPETNTLTLENIQQLFKKHQ</sequence>
<dbReference type="Gene3D" id="1.20.1250.20">
    <property type="entry name" value="MFS general substrate transporter like domains"/>
    <property type="match status" value="1"/>
</dbReference>
<comment type="similarity">
    <text evidence="2 6">Belongs to the major facilitator superfamily. Sugar transporter (TC 2.A.1.1) family.</text>
</comment>
<feature type="transmembrane region" description="Helical" evidence="7">
    <location>
        <begin position="100"/>
        <end position="117"/>
    </location>
</feature>
<dbReference type="STRING" id="989403.SAMN05421798_101828"/>
<dbReference type="PANTHER" id="PTHR48022:SF2">
    <property type="entry name" value="PLASTIDIC GLUCOSE TRANSPORTER 4"/>
    <property type="match status" value="1"/>
</dbReference>
<dbReference type="PROSITE" id="PS00217">
    <property type="entry name" value="SUGAR_TRANSPORT_2"/>
    <property type="match status" value="1"/>
</dbReference>
<dbReference type="PRINTS" id="PR00171">
    <property type="entry name" value="SUGRTRNSPORT"/>
</dbReference>
<dbReference type="SUPFAM" id="SSF103473">
    <property type="entry name" value="MFS general substrate transporter"/>
    <property type="match status" value="1"/>
</dbReference>
<comment type="subcellular location">
    <subcellularLocation>
        <location evidence="1">Membrane</location>
        <topology evidence="1">Multi-pass membrane protein</topology>
    </subcellularLocation>
</comment>
<reference evidence="9 10" key="1">
    <citation type="journal article" date="2016" name="Front. Microbiol.">
        <title>Comparative Genomic Analysis Reveals a Diverse Repertoire of Genes Involved in Prokaryote-Eukaryote Interactions within the Pseudovibrio Genus.</title>
        <authorList>
            <person name="Romano S."/>
            <person name="Fernandez-Guerra A."/>
            <person name="Reen F.J."/>
            <person name="Glockner F.O."/>
            <person name="Crowley S.P."/>
            <person name="O'Sullivan O."/>
            <person name="Cotter P.D."/>
            <person name="Adams C."/>
            <person name="Dobson A.D."/>
            <person name="O'Gara F."/>
        </authorList>
    </citation>
    <scope>NUCLEOTIDE SEQUENCE [LARGE SCALE GENOMIC DNA]</scope>
    <source>
        <strain evidence="9 10">Ad2</strain>
    </source>
</reference>